<dbReference type="Proteomes" id="UP001165293">
    <property type="component" value="Unassembled WGS sequence"/>
</dbReference>
<dbReference type="Gene3D" id="1.10.10.10">
    <property type="entry name" value="Winged helix-like DNA-binding domain superfamily/Winged helix DNA-binding domain"/>
    <property type="match status" value="1"/>
</dbReference>
<dbReference type="NCBIfam" id="TIGR02937">
    <property type="entry name" value="sigma70-ECF"/>
    <property type="match status" value="1"/>
</dbReference>
<dbReference type="SUPFAM" id="SSF88659">
    <property type="entry name" value="Sigma3 and sigma4 domains of RNA polymerase sigma factors"/>
    <property type="match status" value="1"/>
</dbReference>
<keyword evidence="3 6" id="KW-0731">Sigma factor</keyword>
<dbReference type="InterPro" id="IPR013249">
    <property type="entry name" value="RNA_pol_sigma70_r4_t2"/>
</dbReference>
<evidence type="ECO:0000259" key="8">
    <source>
        <dbReference type="Pfam" id="PF08281"/>
    </source>
</evidence>
<dbReference type="InterPro" id="IPR013324">
    <property type="entry name" value="RNA_pol_sigma_r3/r4-like"/>
</dbReference>
<evidence type="ECO:0000256" key="5">
    <source>
        <dbReference type="ARBA" id="ARBA00023163"/>
    </source>
</evidence>
<comment type="similarity">
    <text evidence="1 6">Belongs to the sigma-70 factor family. ECF subfamily.</text>
</comment>
<dbReference type="InterPro" id="IPR014284">
    <property type="entry name" value="RNA_pol_sigma-70_dom"/>
</dbReference>
<gene>
    <name evidence="9" type="primary">rpoE</name>
    <name evidence="9" type="ORF">LK996_02905</name>
</gene>
<dbReference type="CDD" id="cd06171">
    <property type="entry name" value="Sigma70_r4"/>
    <property type="match status" value="1"/>
</dbReference>
<keyword evidence="2 6" id="KW-0805">Transcription regulation</keyword>
<evidence type="ECO:0000256" key="6">
    <source>
        <dbReference type="RuleBase" id="RU000716"/>
    </source>
</evidence>
<keyword evidence="5 6" id="KW-0804">Transcription</keyword>
<sequence>MATEHESQELDQALVARVQRGDSVAFDLLVRKYQHRVQALISRYIHDWSEVQDVAQDTFIRAYRAIGNFRGDAQFYTWLHRIAVNTAKNHLVAHNRRPPTDDIDVTDAEQFDSGIRLRDTDTPERELMRQEIEKTVMRVVDRLPPELREAITLREVDGLSYEDIAERMQCPIGTVRSRIFRAREAIDEELRPLLETEPKRERASR</sequence>
<dbReference type="InterPro" id="IPR007627">
    <property type="entry name" value="RNA_pol_sigma70_r2"/>
</dbReference>
<dbReference type="RefSeq" id="WP_230525668.1">
    <property type="nucleotide sequence ID" value="NZ_JAJGAK010000001.1"/>
</dbReference>
<reference evidence="9" key="1">
    <citation type="submission" date="2021-10" db="EMBL/GenBank/DDBJ databases">
        <authorList>
            <person name="Lyu M."/>
            <person name="Wang X."/>
            <person name="Meng X."/>
            <person name="Xu K."/>
        </authorList>
    </citation>
    <scope>NUCLEOTIDE SEQUENCE</scope>
    <source>
        <strain evidence="9">A6</strain>
    </source>
</reference>
<dbReference type="Gene3D" id="1.10.1740.10">
    <property type="match status" value="1"/>
</dbReference>
<feature type="domain" description="RNA polymerase sigma factor 70 region 4 type 2" evidence="8">
    <location>
        <begin position="136"/>
        <end position="185"/>
    </location>
</feature>
<dbReference type="Pfam" id="PF08281">
    <property type="entry name" value="Sigma70_r4_2"/>
    <property type="match status" value="1"/>
</dbReference>
<keyword evidence="10" id="KW-1185">Reference proteome</keyword>
<dbReference type="InterPro" id="IPR014286">
    <property type="entry name" value="RNA_pol_sigma70_RpoE"/>
</dbReference>
<dbReference type="PROSITE" id="PS01063">
    <property type="entry name" value="SIGMA70_ECF"/>
    <property type="match status" value="1"/>
</dbReference>
<dbReference type="InterPro" id="IPR013325">
    <property type="entry name" value="RNA_pol_sigma_r2"/>
</dbReference>
<dbReference type="PANTHER" id="PTHR43133:SF53">
    <property type="entry name" value="ECF RNA POLYMERASE SIGMA-E FACTOR"/>
    <property type="match status" value="1"/>
</dbReference>
<comment type="caution">
    <text evidence="9">The sequence shown here is derived from an EMBL/GenBank/DDBJ whole genome shotgun (WGS) entry which is preliminary data.</text>
</comment>
<name>A0ABS8JEP5_9GAMM</name>
<proteinExistence type="inferred from homology"/>
<feature type="domain" description="RNA polymerase sigma-70 region 2" evidence="7">
    <location>
        <begin position="29"/>
        <end position="96"/>
    </location>
</feature>
<dbReference type="InterPro" id="IPR039425">
    <property type="entry name" value="RNA_pol_sigma-70-like"/>
</dbReference>
<organism evidence="9 10">
    <name type="scientific">Noviluteimonas lactosilytica</name>
    <dbReference type="NCBI Taxonomy" id="2888523"/>
    <lineage>
        <taxon>Bacteria</taxon>
        <taxon>Pseudomonadati</taxon>
        <taxon>Pseudomonadota</taxon>
        <taxon>Gammaproteobacteria</taxon>
        <taxon>Lysobacterales</taxon>
        <taxon>Lysobacteraceae</taxon>
        <taxon>Noviluteimonas</taxon>
    </lineage>
</organism>
<evidence type="ECO:0000256" key="4">
    <source>
        <dbReference type="ARBA" id="ARBA00023125"/>
    </source>
</evidence>
<evidence type="ECO:0000313" key="10">
    <source>
        <dbReference type="Proteomes" id="UP001165293"/>
    </source>
</evidence>
<dbReference type="SUPFAM" id="SSF88946">
    <property type="entry name" value="Sigma2 domain of RNA polymerase sigma factors"/>
    <property type="match status" value="1"/>
</dbReference>
<evidence type="ECO:0000256" key="2">
    <source>
        <dbReference type="ARBA" id="ARBA00023015"/>
    </source>
</evidence>
<evidence type="ECO:0000256" key="1">
    <source>
        <dbReference type="ARBA" id="ARBA00010641"/>
    </source>
</evidence>
<keyword evidence="4 6" id="KW-0238">DNA-binding</keyword>
<accession>A0ABS8JEP5</accession>
<dbReference type="InterPro" id="IPR036388">
    <property type="entry name" value="WH-like_DNA-bd_sf"/>
</dbReference>
<protein>
    <recommendedName>
        <fullName evidence="6">RNA polymerase sigma factor</fullName>
    </recommendedName>
</protein>
<evidence type="ECO:0000313" key="9">
    <source>
        <dbReference type="EMBL" id="MCC8362034.1"/>
    </source>
</evidence>
<dbReference type="Pfam" id="PF04542">
    <property type="entry name" value="Sigma70_r2"/>
    <property type="match status" value="1"/>
</dbReference>
<dbReference type="NCBIfam" id="TIGR02939">
    <property type="entry name" value="RpoE_Sigma70"/>
    <property type="match status" value="1"/>
</dbReference>
<dbReference type="InterPro" id="IPR000838">
    <property type="entry name" value="RNA_pol_sigma70_ECF_CS"/>
</dbReference>
<evidence type="ECO:0000256" key="3">
    <source>
        <dbReference type="ARBA" id="ARBA00023082"/>
    </source>
</evidence>
<evidence type="ECO:0000259" key="7">
    <source>
        <dbReference type="Pfam" id="PF04542"/>
    </source>
</evidence>
<dbReference type="PANTHER" id="PTHR43133">
    <property type="entry name" value="RNA POLYMERASE ECF-TYPE SIGMA FACTO"/>
    <property type="match status" value="1"/>
</dbReference>
<dbReference type="EMBL" id="JAJGAK010000001">
    <property type="protein sequence ID" value="MCC8362034.1"/>
    <property type="molecule type" value="Genomic_DNA"/>
</dbReference>